<sequence>MVVPWRRLVLSPHLTVHPRALNSRTMAHNPQLNSLPLLNQELLLTDVPQTQNHQPEHRYAQLPTIDFSTDRVRGVRLEDAIEGNFSAFGDQDVQVMDVPGDKVTYMFEWPGVNTVRKQVNARRKHGVQNRDRIVQQIAKIVEKFLYEQYENMVFLFPAGHALPIPIEFKDIYLIELKRISRATWVAKLAVPLELLTPAI</sequence>
<accession>A0ACB8TRH2</accession>
<evidence type="ECO:0000313" key="1">
    <source>
        <dbReference type="EMBL" id="KAI0084650.1"/>
    </source>
</evidence>
<reference evidence="1" key="1">
    <citation type="journal article" date="2021" name="Environ. Microbiol.">
        <title>Gene family expansions and transcriptome signatures uncover fungal adaptations to wood decay.</title>
        <authorList>
            <person name="Hage H."/>
            <person name="Miyauchi S."/>
            <person name="Viragh M."/>
            <person name="Drula E."/>
            <person name="Min B."/>
            <person name="Chaduli D."/>
            <person name="Navarro D."/>
            <person name="Favel A."/>
            <person name="Norest M."/>
            <person name="Lesage-Meessen L."/>
            <person name="Balint B."/>
            <person name="Merenyi Z."/>
            <person name="de Eugenio L."/>
            <person name="Morin E."/>
            <person name="Martinez A.T."/>
            <person name="Baldrian P."/>
            <person name="Stursova M."/>
            <person name="Martinez M.J."/>
            <person name="Novotny C."/>
            <person name="Magnuson J.K."/>
            <person name="Spatafora J.W."/>
            <person name="Maurice S."/>
            <person name="Pangilinan J."/>
            <person name="Andreopoulos W."/>
            <person name="LaButti K."/>
            <person name="Hundley H."/>
            <person name="Na H."/>
            <person name="Kuo A."/>
            <person name="Barry K."/>
            <person name="Lipzen A."/>
            <person name="Henrissat B."/>
            <person name="Riley R."/>
            <person name="Ahrendt S."/>
            <person name="Nagy L.G."/>
            <person name="Grigoriev I.V."/>
            <person name="Martin F."/>
            <person name="Rosso M.N."/>
        </authorList>
    </citation>
    <scope>NUCLEOTIDE SEQUENCE</scope>
    <source>
        <strain evidence="1">CBS 384.51</strain>
    </source>
</reference>
<proteinExistence type="predicted"/>
<protein>
    <submittedName>
        <fullName evidence="1">Uncharacterized protein</fullName>
    </submittedName>
</protein>
<evidence type="ECO:0000313" key="2">
    <source>
        <dbReference type="Proteomes" id="UP001055072"/>
    </source>
</evidence>
<keyword evidence="2" id="KW-1185">Reference proteome</keyword>
<name>A0ACB8TRH2_9APHY</name>
<comment type="caution">
    <text evidence="1">The sequence shown here is derived from an EMBL/GenBank/DDBJ whole genome shotgun (WGS) entry which is preliminary data.</text>
</comment>
<organism evidence="1 2">
    <name type="scientific">Irpex rosettiformis</name>
    <dbReference type="NCBI Taxonomy" id="378272"/>
    <lineage>
        <taxon>Eukaryota</taxon>
        <taxon>Fungi</taxon>
        <taxon>Dikarya</taxon>
        <taxon>Basidiomycota</taxon>
        <taxon>Agaricomycotina</taxon>
        <taxon>Agaricomycetes</taxon>
        <taxon>Polyporales</taxon>
        <taxon>Irpicaceae</taxon>
        <taxon>Irpex</taxon>
    </lineage>
</organism>
<gene>
    <name evidence="1" type="ORF">BDY19DRAFT_1060197</name>
</gene>
<dbReference type="EMBL" id="MU274940">
    <property type="protein sequence ID" value="KAI0084650.1"/>
    <property type="molecule type" value="Genomic_DNA"/>
</dbReference>
<dbReference type="Proteomes" id="UP001055072">
    <property type="component" value="Unassembled WGS sequence"/>
</dbReference>